<keyword evidence="4" id="KW-0862">Zinc</keyword>
<dbReference type="Pfam" id="PF25429">
    <property type="entry name" value="zf-POGZ"/>
    <property type="match status" value="1"/>
</dbReference>
<dbReference type="GO" id="GO:0000977">
    <property type="term" value="F:RNA polymerase II transcription regulatory region sequence-specific DNA binding"/>
    <property type="evidence" value="ECO:0007669"/>
    <property type="project" value="TreeGrafter"/>
</dbReference>
<dbReference type="Proteomes" id="UP000728032">
    <property type="component" value="Unassembled WGS sequence"/>
</dbReference>
<keyword evidence="3 5" id="KW-0863">Zinc-finger</keyword>
<evidence type="ECO:0000256" key="5">
    <source>
        <dbReference type="PROSITE-ProRule" id="PRU00042"/>
    </source>
</evidence>
<feature type="domain" description="C2H2-type" evidence="7">
    <location>
        <begin position="1007"/>
        <end position="1036"/>
    </location>
</feature>
<keyword evidence="1" id="KW-0479">Metal-binding</keyword>
<keyword evidence="9" id="KW-1185">Reference proteome</keyword>
<evidence type="ECO:0000313" key="8">
    <source>
        <dbReference type="EMBL" id="CAD7644145.1"/>
    </source>
</evidence>
<dbReference type="OrthoDB" id="6514861at2759"/>
<evidence type="ECO:0000313" key="9">
    <source>
        <dbReference type="Proteomes" id="UP000728032"/>
    </source>
</evidence>
<reference evidence="8" key="1">
    <citation type="submission" date="2020-11" db="EMBL/GenBank/DDBJ databases">
        <authorList>
            <person name="Tran Van P."/>
        </authorList>
    </citation>
    <scope>NUCLEOTIDE SEQUENCE</scope>
</reference>
<feature type="region of interest" description="Disordered" evidence="6">
    <location>
        <begin position="514"/>
        <end position="559"/>
    </location>
</feature>
<dbReference type="PROSITE" id="PS50157">
    <property type="entry name" value="ZINC_FINGER_C2H2_2"/>
    <property type="match status" value="1"/>
</dbReference>
<dbReference type="PROSITE" id="PS00028">
    <property type="entry name" value="ZINC_FINGER_C2H2_1"/>
    <property type="match status" value="1"/>
</dbReference>
<evidence type="ECO:0000256" key="4">
    <source>
        <dbReference type="ARBA" id="ARBA00022833"/>
    </source>
</evidence>
<organism evidence="8">
    <name type="scientific">Oppiella nova</name>
    <dbReference type="NCBI Taxonomy" id="334625"/>
    <lineage>
        <taxon>Eukaryota</taxon>
        <taxon>Metazoa</taxon>
        <taxon>Ecdysozoa</taxon>
        <taxon>Arthropoda</taxon>
        <taxon>Chelicerata</taxon>
        <taxon>Arachnida</taxon>
        <taxon>Acari</taxon>
        <taxon>Acariformes</taxon>
        <taxon>Sarcoptiformes</taxon>
        <taxon>Oribatida</taxon>
        <taxon>Brachypylina</taxon>
        <taxon>Oppioidea</taxon>
        <taxon>Oppiidae</taxon>
        <taxon>Oppiella</taxon>
    </lineage>
</organism>
<dbReference type="PANTHER" id="PTHR24409">
    <property type="entry name" value="ZINC FINGER PROTEIN 142"/>
    <property type="match status" value="1"/>
</dbReference>
<evidence type="ECO:0000256" key="6">
    <source>
        <dbReference type="SAM" id="MobiDB-lite"/>
    </source>
</evidence>
<dbReference type="GO" id="GO:0008270">
    <property type="term" value="F:zinc ion binding"/>
    <property type="evidence" value="ECO:0007669"/>
    <property type="project" value="UniProtKB-KW"/>
</dbReference>
<evidence type="ECO:0000259" key="7">
    <source>
        <dbReference type="PROSITE" id="PS50157"/>
    </source>
</evidence>
<name>A0A7R9QFY8_9ACAR</name>
<dbReference type="GO" id="GO:0000981">
    <property type="term" value="F:DNA-binding transcription factor activity, RNA polymerase II-specific"/>
    <property type="evidence" value="ECO:0007669"/>
    <property type="project" value="TreeGrafter"/>
</dbReference>
<evidence type="ECO:0000256" key="2">
    <source>
        <dbReference type="ARBA" id="ARBA00022737"/>
    </source>
</evidence>
<dbReference type="GO" id="GO:0005634">
    <property type="term" value="C:nucleus"/>
    <property type="evidence" value="ECO:0007669"/>
    <property type="project" value="TreeGrafter"/>
</dbReference>
<dbReference type="InterPro" id="IPR013087">
    <property type="entry name" value="Znf_C2H2_type"/>
</dbReference>
<dbReference type="EMBL" id="CAJPVJ010001574">
    <property type="protein sequence ID" value="CAG2164958.1"/>
    <property type="molecule type" value="Genomic_DNA"/>
</dbReference>
<proteinExistence type="predicted"/>
<protein>
    <recommendedName>
        <fullName evidence="7">C2H2-type domain-containing protein</fullName>
    </recommendedName>
</protein>
<dbReference type="PANTHER" id="PTHR24409:SF295">
    <property type="entry name" value="AZ2-RELATED"/>
    <property type="match status" value="1"/>
</dbReference>
<evidence type="ECO:0000256" key="1">
    <source>
        <dbReference type="ARBA" id="ARBA00022723"/>
    </source>
</evidence>
<feature type="compositionally biased region" description="Low complexity" evidence="6">
    <location>
        <begin position="523"/>
        <end position="534"/>
    </location>
</feature>
<evidence type="ECO:0000256" key="3">
    <source>
        <dbReference type="ARBA" id="ARBA00022771"/>
    </source>
</evidence>
<accession>A0A7R9QFY8</accession>
<dbReference type="InterPro" id="IPR057618">
    <property type="entry name" value="Znf_POGZ/Z280C-D-like"/>
</dbReference>
<dbReference type="Gene3D" id="3.30.160.60">
    <property type="entry name" value="Classic Zinc Finger"/>
    <property type="match status" value="1"/>
</dbReference>
<gene>
    <name evidence="8" type="ORF">ONB1V03_LOCUS4505</name>
</gene>
<keyword evidence="2" id="KW-0677">Repeat</keyword>
<dbReference type="EMBL" id="OC916399">
    <property type="protein sequence ID" value="CAD7644145.1"/>
    <property type="molecule type" value="Genomic_DNA"/>
</dbReference>
<sequence length="1371" mass="154336">MDNKETPRRRRAAALAAQKNWQRLEDEDIITDDDIIIIEPKGTSQTVNNGSVGTVRPVAQPVTKPVVVQTLQRITIPNTIIIDMNANNAIRAQKRKSTVDVDYSPAQDLMRGRDIRVNQFVINPLTFSGNKMVAKVVPQVVPQVVPKVLPKMGPKSVMIGRQPTALSRPNGQPMIRIETDQSNRVIVRQPIGSPYKKPVVTKLHPNEPIIYPTLEGEVEEIVGTYDVIEEDLINRTRDVRTGHLDMEVVCESDLVDNPLPEKDNDIEVVEEVMKESVAPKPPPKPLQPLNKLLNRIKPIDGHLELTLASDRSFLSYDEYKKAVLSTKDVKYLRESEVTEPIGVVTVVVSESERVITVPPPPPPPTVRAYTRQSNVQTSQSILHPIPAIPGRANPISVQNNTQRTQPLMQAMPTYQVRNQTPIQNTIPISIVPGTTPMGTTTPLILSPLGSNLMGSPILQNGIPIILSTSPNSQPTYLIPASTVYSSNQQMNYITTNANQSIQYQPRPRMGRPRLRAPAPMSMPTIPTPTGTRPTAFRSPLMGPRSARFRAPNTGFRTPNPGSIATAARMNSPYNFVPQTTGTIAVNTSLTKNQLLETLSVLKTSATKKINIRSVLAIKPLPNTWPSNIDELIASLVKLDNALMKEKFKESPIAWMVNSHLIVPPKCQTCQRGVCNQVNKTQNTRYEYWNCNNSKFDPNLVQRLVCDRQTTDILGPQTSNALRTKDSNLGSKAKEVGVASVRIADFMILGAMEAQSHRVKLCVVQVSDMNEMNGKPLIFHPIVKWLEKGVTVNTCESKFMALKEFGFKVVLQSKNTFLTPNKGANLTSIGVYLTHHLQRFFKDFDLASLSLGVLTNILDELLWRERYGNNPFTAFYNIIKHISEQCGLTKADTVVAPQVVVNIPSSARVRHKQHEYYYSSLRLKKKFEKTDSQEEELAKDSIQCHLCQMFFNNILIVKHLLDHLEKERGGRVRKGDNNETECKHCLRFFSNRTLHMHEELTNLKVIPYSCRICIVPFYARQPFIQHMKTSHYSGEMPYYCDICCYRSSFQKHLLDHFEEEHSNASQLMCPFCIRIFHLSKFKNLSQFVYRHLQSHYAVASVYDCDMTQELEFDITNFVVPDEEKQLCVRAREEELFTPFLPTVANNSDAPNAATTDDNEPNCELSCEPSIDDLLSIEPECFISFNEHSPPLDNITVPVDYDYNEQQLTQILSTSFQLKPVSEDVEEGIKTEILFNDKTVLCMECNTNVTISHYNSKIVCEKCNYTTHCTAAIDEHKTSAHSSTPPDTAPPDWNTVLKAFPNLISYDVRCGYCDCDFSTTDGNLMAIHMINSNHLISLCKPLHHNLNEPIEPMVEPEGEQPVEPMEAIEEKAT</sequence>
<dbReference type="SMART" id="SM00355">
    <property type="entry name" value="ZnF_C2H2"/>
    <property type="match status" value="5"/>
</dbReference>
<feature type="region of interest" description="Disordered" evidence="6">
    <location>
        <begin position="1351"/>
        <end position="1371"/>
    </location>
</feature>